<dbReference type="EMBL" id="LCWV01000002">
    <property type="protein sequence ID" value="PWI75343.1"/>
    <property type="molecule type" value="Genomic_DNA"/>
</dbReference>
<evidence type="ECO:0000256" key="1">
    <source>
        <dbReference type="SAM" id="MobiDB-lite"/>
    </source>
</evidence>
<dbReference type="AlphaFoldDB" id="A0A2U3ELH8"/>
<organism evidence="2 3">
    <name type="scientific">Purpureocillium lilacinum</name>
    <name type="common">Paecilomyces lilacinus</name>
    <dbReference type="NCBI Taxonomy" id="33203"/>
    <lineage>
        <taxon>Eukaryota</taxon>
        <taxon>Fungi</taxon>
        <taxon>Dikarya</taxon>
        <taxon>Ascomycota</taxon>
        <taxon>Pezizomycotina</taxon>
        <taxon>Sordariomycetes</taxon>
        <taxon>Hypocreomycetidae</taxon>
        <taxon>Hypocreales</taxon>
        <taxon>Ophiocordycipitaceae</taxon>
        <taxon>Purpureocillium</taxon>
    </lineage>
</organism>
<dbReference type="Proteomes" id="UP000245956">
    <property type="component" value="Unassembled WGS sequence"/>
</dbReference>
<protein>
    <submittedName>
        <fullName evidence="2">Uncharacterized protein</fullName>
    </submittedName>
</protein>
<evidence type="ECO:0000313" key="2">
    <source>
        <dbReference type="EMBL" id="PWI75343.1"/>
    </source>
</evidence>
<reference evidence="2 3" key="1">
    <citation type="journal article" date="2016" name="Front. Microbiol.">
        <title>Genome and transcriptome sequences reveal the specific parasitism of the nematophagous Purpureocillium lilacinum 36-1.</title>
        <authorList>
            <person name="Xie J."/>
            <person name="Li S."/>
            <person name="Mo C."/>
            <person name="Xiao X."/>
            <person name="Peng D."/>
            <person name="Wang G."/>
            <person name="Xiao Y."/>
        </authorList>
    </citation>
    <scope>NUCLEOTIDE SEQUENCE [LARGE SCALE GENOMIC DNA]</scope>
    <source>
        <strain evidence="2 3">36-1</strain>
    </source>
</reference>
<feature type="region of interest" description="Disordered" evidence="1">
    <location>
        <begin position="345"/>
        <end position="364"/>
    </location>
</feature>
<accession>A0A2U3ELH8</accession>
<proteinExistence type="predicted"/>
<comment type="caution">
    <text evidence="2">The sequence shown here is derived from an EMBL/GenBank/DDBJ whole genome shotgun (WGS) entry which is preliminary data.</text>
</comment>
<gene>
    <name evidence="2" type="ORF">PCL_06001</name>
</gene>
<name>A0A2U3ELH8_PURLI</name>
<evidence type="ECO:0000313" key="3">
    <source>
        <dbReference type="Proteomes" id="UP000245956"/>
    </source>
</evidence>
<sequence>MRAHRTAREGVCRAGHRRQAFGSCISAEACAPISQVEPAKPVAVMLGVPAGGPIVDGAPPAVGSAGSTREAAGMPVRAPWSPQSAACVLVSGDRRSLDKGLSRVAVLLPAVHVGWGGQGMHGLASWRPGSRLRLLASCAAREQKADDSGKEGCNLAAVQTERRAGHCPPHQPVSVQPDAAAAVYDGSVISHPPRVSPLLMKKSTVGGTGDGDVGPWMRREAPANSSDLARLNGYFAGGGDLPPRTAEMIRVRTSGTAATDHGAFAARVSAPFGGCRALPLSLQKDTRKERGAAAAAAATVRQRKTYNDPLPNATVPAHARHNGHLMPSHGKLLQGSYRRRRRRQLPGVAGSPPCLASGPPTHHSSGWEAHALHTTHTTRPPFLLSTHTPQSTSSNFPRRLRTHVHGHPLQRRSHGPAVRSPSTCLLPLPWHDGWTGPMGGWVVAHHPPMGHGSVRVVWTLPPPRARTDCAGILGIKLLASWPPLWTSLPFPLHPHTTLASASAT</sequence>